<keyword evidence="1" id="KW-0175">Coiled coil</keyword>
<feature type="domain" description="Band 7" evidence="2">
    <location>
        <begin position="42"/>
        <end position="260"/>
    </location>
</feature>
<organism evidence="3 4">
    <name type="scientific">Methylogaea oryzae</name>
    <dbReference type="NCBI Taxonomy" id="1295382"/>
    <lineage>
        <taxon>Bacteria</taxon>
        <taxon>Pseudomonadati</taxon>
        <taxon>Pseudomonadota</taxon>
        <taxon>Gammaproteobacteria</taxon>
        <taxon>Methylococcales</taxon>
        <taxon>Methylococcaceae</taxon>
        <taxon>Methylogaea</taxon>
    </lineage>
</organism>
<dbReference type="InterPro" id="IPR001107">
    <property type="entry name" value="Band_7"/>
</dbReference>
<dbReference type="KEGG" id="moz:MoryE10_06200"/>
<reference evidence="3" key="1">
    <citation type="submission" date="2019-06" db="EMBL/GenBank/DDBJ databases">
        <title>Complete genome sequence of Methylogaea oryzae strain JCM16910.</title>
        <authorList>
            <person name="Asakawa S."/>
        </authorList>
    </citation>
    <scope>NUCLEOTIDE SEQUENCE</scope>
    <source>
        <strain evidence="3">E10</strain>
    </source>
</reference>
<dbReference type="AlphaFoldDB" id="A0A8D4VMK4"/>
<proteinExistence type="predicted"/>
<dbReference type="Pfam" id="PF01145">
    <property type="entry name" value="Band_7"/>
    <property type="match status" value="1"/>
</dbReference>
<dbReference type="RefSeq" id="WP_054774578.1">
    <property type="nucleotide sequence ID" value="NZ_AP019782.1"/>
</dbReference>
<evidence type="ECO:0000259" key="2">
    <source>
        <dbReference type="Pfam" id="PF01145"/>
    </source>
</evidence>
<sequence>MSETATPRPATGMRKFTGISLSLLLLFVGLWSSTNLVEMLDSTEVMVIQYPNGTLIAATEPGWYMQWLGRVQKYPLRKQFSFAESDNESLRIRFNDGGHANVSGVISWEMPTDSEHLIMIHRKFGNPHAVEQQIVRPTLESAAYTSGPLMSSTESAAEKRNMLLQFMQDQAKNGTYNTRMVSLRVPDPLTGIEKTVNSAEIVMEGGKPAREQESPAKVFGINLLPMTINAIKYDAAIEQQITNRQIAIQGVQIAQANALKAEQDAITTEKTGQAKAAEAKWAQEAIKAQKVTEAQQKLEVAQLEAQAAEQYKRKMILEGQGEAEKKQLVMNADGALDQKLAAYVAIQKAYADAIQNYKGNWVPQFVTGGGAAAGSGAQQMIDLLSIKAAKDLGIDMSIQGAANTAKK</sequence>
<gene>
    <name evidence="3" type="ORF">MoryE10_06200</name>
</gene>
<feature type="coiled-coil region" evidence="1">
    <location>
        <begin position="291"/>
        <end position="320"/>
    </location>
</feature>
<dbReference type="EMBL" id="AP019782">
    <property type="protein sequence ID" value="BBL70014.1"/>
    <property type="molecule type" value="Genomic_DNA"/>
</dbReference>
<evidence type="ECO:0000313" key="4">
    <source>
        <dbReference type="Proteomes" id="UP000824988"/>
    </source>
</evidence>
<evidence type="ECO:0000256" key="1">
    <source>
        <dbReference type="SAM" id="Coils"/>
    </source>
</evidence>
<dbReference type="Proteomes" id="UP000824988">
    <property type="component" value="Chromosome"/>
</dbReference>
<evidence type="ECO:0000313" key="3">
    <source>
        <dbReference type="EMBL" id="BBL70014.1"/>
    </source>
</evidence>
<keyword evidence="4" id="KW-1185">Reference proteome</keyword>
<name>A0A8D4VMK4_9GAMM</name>
<protein>
    <recommendedName>
        <fullName evidence="2">Band 7 domain-containing protein</fullName>
    </recommendedName>
</protein>
<accession>A0A8D4VMK4</accession>